<dbReference type="InterPro" id="IPR001356">
    <property type="entry name" value="HD"/>
</dbReference>
<dbReference type="SMART" id="SM00389">
    <property type="entry name" value="HOX"/>
    <property type="match status" value="1"/>
</dbReference>
<dbReference type="InterPro" id="IPR008422">
    <property type="entry name" value="KN_HD"/>
</dbReference>
<dbReference type="CDD" id="cd00086">
    <property type="entry name" value="homeodomain"/>
    <property type="match status" value="1"/>
</dbReference>
<dbReference type="InterPro" id="IPR050224">
    <property type="entry name" value="TALE_homeobox"/>
</dbReference>
<dbReference type="Pfam" id="PF16493">
    <property type="entry name" value="Meis_PKNOX_N"/>
    <property type="match status" value="1"/>
</dbReference>
<dbReference type="InterPro" id="IPR032453">
    <property type="entry name" value="PKNOX/Meis_N"/>
</dbReference>
<dbReference type="PROSITE" id="PS50071">
    <property type="entry name" value="HOMEOBOX_2"/>
    <property type="match status" value="1"/>
</dbReference>
<evidence type="ECO:0000256" key="3">
    <source>
        <dbReference type="ARBA" id="ARBA00023125"/>
    </source>
</evidence>
<dbReference type="Gene3D" id="1.10.10.60">
    <property type="entry name" value="Homeodomain-like"/>
    <property type="match status" value="1"/>
</dbReference>
<keyword evidence="3 6" id="KW-0238">DNA-binding</keyword>
<dbReference type="PANTHER" id="PTHR11850">
    <property type="entry name" value="HOMEOBOX PROTEIN TRANSCRIPTION FACTORS"/>
    <property type="match status" value="1"/>
</dbReference>
<comment type="subcellular location">
    <subcellularLocation>
        <location evidence="1 6">Nucleus</location>
    </subcellularLocation>
</comment>
<accession>A0A1I8N1L0</accession>
<dbReference type="Proteomes" id="UP001652621">
    <property type="component" value="Unplaced"/>
</dbReference>
<dbReference type="EnsemblMetazoa" id="MDOA010578-RC">
    <property type="protein sequence ID" value="MDOA010578-PC"/>
    <property type="gene ID" value="MDOA010578"/>
</dbReference>
<dbReference type="eggNOG" id="KOG0773">
    <property type="taxonomic scope" value="Eukaryota"/>
</dbReference>
<name>A0A1I8N1L0_MUSDO</name>
<dbReference type="FunFam" id="1.10.10.60:FF:000004">
    <property type="entry name" value="Meis2 homeobox isoform 2c"/>
    <property type="match status" value="1"/>
</dbReference>
<feature type="compositionally biased region" description="Polar residues" evidence="7">
    <location>
        <begin position="229"/>
        <end position="239"/>
    </location>
</feature>
<evidence type="ECO:0000256" key="5">
    <source>
        <dbReference type="ARBA" id="ARBA00023242"/>
    </source>
</evidence>
<dbReference type="SUPFAM" id="SSF46689">
    <property type="entry name" value="Homeodomain-like"/>
    <property type="match status" value="1"/>
</dbReference>
<evidence type="ECO:0000313" key="10">
    <source>
        <dbReference type="Proteomes" id="UP001652621"/>
    </source>
</evidence>
<comment type="similarity">
    <text evidence="2">Belongs to the TALE/MEIS homeobox family.</text>
</comment>
<dbReference type="GO" id="GO:0001654">
    <property type="term" value="P:eye development"/>
    <property type="evidence" value="ECO:0007669"/>
    <property type="project" value="UniProtKB-ARBA"/>
</dbReference>
<feature type="region of interest" description="Disordered" evidence="7">
    <location>
        <begin position="212"/>
        <end position="294"/>
    </location>
</feature>
<keyword evidence="4 6" id="KW-0371">Homeobox</keyword>
<dbReference type="Pfam" id="PF05920">
    <property type="entry name" value="Homeobox_KN"/>
    <property type="match status" value="1"/>
</dbReference>
<feature type="compositionally biased region" description="Polar residues" evidence="7">
    <location>
        <begin position="336"/>
        <end position="350"/>
    </location>
</feature>
<dbReference type="GO" id="GO:0005634">
    <property type="term" value="C:nucleus"/>
    <property type="evidence" value="ECO:0007669"/>
    <property type="project" value="UniProtKB-SubCell"/>
</dbReference>
<dbReference type="GO" id="GO:0048646">
    <property type="term" value="P:anatomical structure formation involved in morphogenesis"/>
    <property type="evidence" value="ECO:0007669"/>
    <property type="project" value="UniProtKB-ARBA"/>
</dbReference>
<feature type="DNA-binding region" description="Homeobox" evidence="6">
    <location>
        <begin position="368"/>
        <end position="430"/>
    </location>
</feature>
<protein>
    <submittedName>
        <fullName evidence="11">Homeobox protein homothorax isoform X1</fullName>
    </submittedName>
</protein>
<dbReference type="STRING" id="7370.A0A1I8N1L0"/>
<proteinExistence type="inferred from homology"/>
<evidence type="ECO:0000256" key="7">
    <source>
        <dbReference type="SAM" id="MobiDB-lite"/>
    </source>
</evidence>
<feature type="region of interest" description="Disordered" evidence="7">
    <location>
        <begin position="336"/>
        <end position="372"/>
    </location>
</feature>
<reference evidence="11" key="2">
    <citation type="submission" date="2025-04" db="UniProtKB">
        <authorList>
            <consortium name="RefSeq"/>
        </authorList>
    </citation>
    <scope>IDENTIFICATION</scope>
    <source>
        <strain evidence="11">Aabys</strain>
    </source>
</reference>
<feature type="domain" description="Homeobox" evidence="8">
    <location>
        <begin position="366"/>
        <end position="429"/>
    </location>
</feature>
<keyword evidence="10" id="KW-1185">Reference proteome</keyword>
<evidence type="ECO:0000256" key="4">
    <source>
        <dbReference type="ARBA" id="ARBA00023155"/>
    </source>
</evidence>
<evidence type="ECO:0000313" key="11">
    <source>
        <dbReference type="RefSeq" id="XP_005183801.1"/>
    </source>
</evidence>
<dbReference type="VEuPathDB" id="VectorBase:MDOA010578"/>
<dbReference type="InterPro" id="IPR009057">
    <property type="entry name" value="Homeodomain-like_sf"/>
</dbReference>
<keyword evidence="5 6" id="KW-0539">Nucleus</keyword>
<dbReference type="AlphaFoldDB" id="A0A1I8N1L0"/>
<dbReference type="GO" id="GO:0009887">
    <property type="term" value="P:animal organ morphogenesis"/>
    <property type="evidence" value="ECO:0007669"/>
    <property type="project" value="UniProtKB-ARBA"/>
</dbReference>
<organism evidence="9">
    <name type="scientific">Musca domestica</name>
    <name type="common">House fly</name>
    <dbReference type="NCBI Taxonomy" id="7370"/>
    <lineage>
        <taxon>Eukaryota</taxon>
        <taxon>Metazoa</taxon>
        <taxon>Ecdysozoa</taxon>
        <taxon>Arthropoda</taxon>
        <taxon>Hexapoda</taxon>
        <taxon>Insecta</taxon>
        <taxon>Pterygota</taxon>
        <taxon>Neoptera</taxon>
        <taxon>Endopterygota</taxon>
        <taxon>Diptera</taxon>
        <taxon>Brachycera</taxon>
        <taxon>Muscomorpha</taxon>
        <taxon>Muscoidea</taxon>
        <taxon>Muscidae</taxon>
        <taxon>Musca</taxon>
    </lineage>
</organism>
<evidence type="ECO:0000256" key="1">
    <source>
        <dbReference type="ARBA" id="ARBA00004123"/>
    </source>
</evidence>
<dbReference type="GO" id="GO:0006355">
    <property type="term" value="P:regulation of DNA-templated transcription"/>
    <property type="evidence" value="ECO:0007669"/>
    <property type="project" value="InterPro"/>
</dbReference>
<dbReference type="RefSeq" id="XP_005183801.1">
    <property type="nucleotide sequence ID" value="XM_005183744.3"/>
</dbReference>
<dbReference type="GO" id="GO:0048663">
    <property type="term" value="P:neuron fate commitment"/>
    <property type="evidence" value="ECO:0007669"/>
    <property type="project" value="UniProtKB-ARBA"/>
</dbReference>
<dbReference type="VEuPathDB" id="VectorBase:MDOMA2_008621"/>
<evidence type="ECO:0000256" key="6">
    <source>
        <dbReference type="PROSITE-ProRule" id="PRU00108"/>
    </source>
</evidence>
<dbReference type="KEGG" id="mde:101893144"/>
<reference evidence="9" key="1">
    <citation type="submission" date="2020-05" db="UniProtKB">
        <authorList>
            <consortium name="EnsemblMetazoa"/>
        </authorList>
    </citation>
    <scope>IDENTIFICATION</scope>
    <source>
        <strain evidence="9">Aabys</strain>
    </source>
</reference>
<evidence type="ECO:0000256" key="2">
    <source>
        <dbReference type="ARBA" id="ARBA00009661"/>
    </source>
</evidence>
<evidence type="ECO:0000313" key="9">
    <source>
        <dbReference type="EnsemblMetazoa" id="MDOA010578-PC"/>
    </source>
</evidence>
<sequence length="490" mass="53237">MAQPRYDDGLHGYGMDSGAAAAAMYDPHVGHRPPGLQGLPSHHSPHMTHAAAAAATVGMHGYHTAGAAGGHGTPSHVSPVANHLMGAIPEVHKRDKDAIYEHPLFPLLALIFEKCELATCTPREPGVQGGDVCSSESFNEDIAMFSKQIRSQKPYYTADPEVDSLMVQAIQVLRFHLLELEKVHELCDNFCHRYISCLKGKMPIDLVIDERDTTKPPELGSANGEGRSNADSTSHTDGASTPDVRPPSSSLSYGGAMNEDARSPGAGSTPGPLSQQPPVLDTSDPDGKFLSSLNPTELTYDGRWCRREWSSPAADTRNADASRRLYSSVFLGSPDNYGTSASGDASNASIGSGEGTGEEDDDANGKKNQKKRGIFPKVATNILRAWLFQHLTHPYPSEDQKKQLAQDTGLTILQVNNWFINARRRIVQPMIDQSNRAVYTPHAGPSGYGHDPMGYMMDSQAHMMHRPPGDPGFHQAYPHYPHAEYYGQHL</sequence>
<dbReference type="GeneID" id="101893144"/>
<evidence type="ECO:0000259" key="8">
    <source>
        <dbReference type="PROSITE" id="PS50071"/>
    </source>
</evidence>
<dbReference type="OrthoDB" id="10056939at2759"/>
<dbReference type="GO" id="GO:0000987">
    <property type="term" value="F:cis-regulatory region sequence-specific DNA binding"/>
    <property type="evidence" value="ECO:0007669"/>
    <property type="project" value="UniProtKB-ARBA"/>
</dbReference>
<gene>
    <name evidence="9" type="primary">101893144</name>
    <name evidence="11" type="synonym">LOC101893144</name>
</gene>